<comment type="cofactor">
    <cofactor evidence="1 9">
        <name>pyridoxal 5'-phosphate</name>
        <dbReference type="ChEBI" id="CHEBI:597326"/>
    </cofactor>
</comment>
<keyword evidence="12" id="KW-1185">Reference proteome</keyword>
<dbReference type="InterPro" id="IPR015422">
    <property type="entry name" value="PyrdxlP-dep_Trfase_small"/>
</dbReference>
<keyword evidence="5 9" id="KW-0032">Aminotransferase</keyword>
<dbReference type="InterPro" id="IPR050106">
    <property type="entry name" value="HistidinolP_aminotransfase"/>
</dbReference>
<dbReference type="InterPro" id="IPR005861">
    <property type="entry name" value="HisP_aminotrans"/>
</dbReference>
<evidence type="ECO:0000256" key="4">
    <source>
        <dbReference type="ARBA" id="ARBA00011738"/>
    </source>
</evidence>
<dbReference type="EC" id="2.6.1.9" evidence="9"/>
<dbReference type="EMBL" id="CAKLDI010000001">
    <property type="protein sequence ID" value="CAH0533084.1"/>
    <property type="molecule type" value="Genomic_DNA"/>
</dbReference>
<evidence type="ECO:0000256" key="9">
    <source>
        <dbReference type="HAMAP-Rule" id="MF_01023"/>
    </source>
</evidence>
<organism evidence="11 12">
    <name type="scientific">Vibrio stylophorae</name>
    <dbReference type="NCBI Taxonomy" id="659351"/>
    <lineage>
        <taxon>Bacteria</taxon>
        <taxon>Pseudomonadati</taxon>
        <taxon>Pseudomonadota</taxon>
        <taxon>Gammaproteobacteria</taxon>
        <taxon>Vibrionales</taxon>
        <taxon>Vibrionaceae</taxon>
        <taxon>Vibrio</taxon>
    </lineage>
</organism>
<comment type="similarity">
    <text evidence="3 9">Belongs to the class-II pyridoxal-phosphate-dependent aminotransferase family. Histidinol-phosphate aminotransferase subfamily.</text>
</comment>
<comment type="caution">
    <text evidence="11">The sequence shown here is derived from an EMBL/GenBank/DDBJ whole genome shotgun (WGS) entry which is preliminary data.</text>
</comment>
<dbReference type="PANTHER" id="PTHR43643">
    <property type="entry name" value="HISTIDINOL-PHOSPHATE AMINOTRANSFERASE 2"/>
    <property type="match status" value="1"/>
</dbReference>
<dbReference type="Proteomes" id="UP000838672">
    <property type="component" value="Unassembled WGS sequence"/>
</dbReference>
<comment type="subunit">
    <text evidence="4 9">Homodimer.</text>
</comment>
<protein>
    <recommendedName>
        <fullName evidence="9">Histidinol-phosphate aminotransferase</fullName>
        <ecNumber evidence="9">2.6.1.9</ecNumber>
    </recommendedName>
    <alternativeName>
        <fullName evidence="9">Imidazole acetol-phosphate transaminase</fullName>
    </alternativeName>
</protein>
<keyword evidence="6 9" id="KW-0808">Transferase</keyword>
<evidence type="ECO:0000256" key="6">
    <source>
        <dbReference type="ARBA" id="ARBA00022679"/>
    </source>
</evidence>
<feature type="domain" description="Aminotransferase class I/classII large" evidence="10">
    <location>
        <begin position="35"/>
        <end position="362"/>
    </location>
</feature>
<gene>
    <name evidence="11" type="primary">hisC_2</name>
    <name evidence="9" type="synonym">hisC</name>
    <name evidence="11" type="ORF">VST7929_00937</name>
</gene>
<keyword evidence="9" id="KW-0368">Histidine biosynthesis</keyword>
<dbReference type="HAMAP" id="MF_01023">
    <property type="entry name" value="HisC_aminotrans_2"/>
    <property type="match status" value="1"/>
</dbReference>
<keyword evidence="9" id="KW-0028">Amino-acid biosynthesis</keyword>
<dbReference type="CDD" id="cd00609">
    <property type="entry name" value="AAT_like"/>
    <property type="match status" value="1"/>
</dbReference>
<keyword evidence="7 9" id="KW-0663">Pyridoxal phosphate</keyword>
<dbReference type="PROSITE" id="PS00599">
    <property type="entry name" value="AA_TRANSFER_CLASS_2"/>
    <property type="match status" value="1"/>
</dbReference>
<evidence type="ECO:0000256" key="5">
    <source>
        <dbReference type="ARBA" id="ARBA00022576"/>
    </source>
</evidence>
<feature type="modified residue" description="N6-(pyridoxal phosphate)lysine" evidence="9">
    <location>
        <position position="229"/>
    </location>
</feature>
<dbReference type="SUPFAM" id="SSF53383">
    <property type="entry name" value="PLP-dependent transferases"/>
    <property type="match status" value="1"/>
</dbReference>
<dbReference type="InterPro" id="IPR004839">
    <property type="entry name" value="Aminotransferase_I/II_large"/>
</dbReference>
<comment type="pathway">
    <text evidence="2 9">Amino-acid biosynthesis; L-histidine biosynthesis; L-histidine from 5-phospho-alpha-D-ribose 1-diphosphate: step 7/9.</text>
</comment>
<evidence type="ECO:0000313" key="11">
    <source>
        <dbReference type="EMBL" id="CAH0533084.1"/>
    </source>
</evidence>
<accession>A0ABM8ZS13</accession>
<proteinExistence type="inferred from homology"/>
<dbReference type="InterPro" id="IPR001917">
    <property type="entry name" value="Aminotrans_II_pyridoxalP_BS"/>
</dbReference>
<comment type="catalytic activity">
    <reaction evidence="8 9">
        <text>L-histidinol phosphate + 2-oxoglutarate = 3-(imidazol-4-yl)-2-oxopropyl phosphate + L-glutamate</text>
        <dbReference type="Rhea" id="RHEA:23744"/>
        <dbReference type="ChEBI" id="CHEBI:16810"/>
        <dbReference type="ChEBI" id="CHEBI:29985"/>
        <dbReference type="ChEBI" id="CHEBI:57766"/>
        <dbReference type="ChEBI" id="CHEBI:57980"/>
        <dbReference type="EC" id="2.6.1.9"/>
    </reaction>
</comment>
<evidence type="ECO:0000256" key="2">
    <source>
        <dbReference type="ARBA" id="ARBA00005011"/>
    </source>
</evidence>
<reference evidence="11" key="1">
    <citation type="submission" date="2021-11" db="EMBL/GenBank/DDBJ databases">
        <authorList>
            <person name="Rodrigo-Torres L."/>
            <person name="Arahal R. D."/>
            <person name="Lucena T."/>
        </authorList>
    </citation>
    <scope>NUCLEOTIDE SEQUENCE</scope>
    <source>
        <strain evidence="11">CECT 7929</strain>
    </source>
</reference>
<dbReference type="Gene3D" id="3.40.640.10">
    <property type="entry name" value="Type I PLP-dependent aspartate aminotransferase-like (Major domain)"/>
    <property type="match status" value="1"/>
</dbReference>
<dbReference type="Gene3D" id="3.90.1150.10">
    <property type="entry name" value="Aspartate Aminotransferase, domain 1"/>
    <property type="match status" value="1"/>
</dbReference>
<dbReference type="InterPro" id="IPR015424">
    <property type="entry name" value="PyrdxlP-dep_Trfase"/>
</dbReference>
<dbReference type="RefSeq" id="WP_237465307.1">
    <property type="nucleotide sequence ID" value="NZ_CAKLDI010000001.1"/>
</dbReference>
<dbReference type="InterPro" id="IPR015421">
    <property type="entry name" value="PyrdxlP-dep_Trfase_major"/>
</dbReference>
<evidence type="ECO:0000256" key="8">
    <source>
        <dbReference type="ARBA" id="ARBA00047481"/>
    </source>
</evidence>
<evidence type="ECO:0000313" key="12">
    <source>
        <dbReference type="Proteomes" id="UP000838672"/>
    </source>
</evidence>
<evidence type="ECO:0000259" key="10">
    <source>
        <dbReference type="Pfam" id="PF00155"/>
    </source>
</evidence>
<dbReference type="NCBIfam" id="TIGR01141">
    <property type="entry name" value="hisC"/>
    <property type="match status" value="1"/>
</dbReference>
<dbReference type="GO" id="GO:0004400">
    <property type="term" value="F:histidinol-phosphate transaminase activity"/>
    <property type="evidence" value="ECO:0007669"/>
    <property type="project" value="UniProtKB-EC"/>
</dbReference>
<sequence length="369" mass="40083">MNQFFLTLANAGVRGLSPYQAGKPIDELKRELGLTDVVKLASNENPLGLSAKAEVAMVKAMADLTRYPDANGFTLKQRISQIYGVDAKQVTLGNGSNDLLELIAHTFASSDDEIIFSQYAFVVYQLATQAIGAKAVVTPAKDWGNDLDAMLAAITERTKLIFIANPNNPTGTYLQPEQLANFLAKVPENVLVVLDEAYIEYLADDENPQQSIAWTQDYPNLLVTRTFSKAFGLAGLRVGFCVAHPAVTDLLNRVRQPFNCSALALAAATAVLDDHEYLKRTRAMNDAGMTQLCAEFDAQGLAYIPSKGNFVTVDFGKPAAAINQALLERGVIVRPLAPYQMPNHLRVSIGTQAENDTFITALRAVLATQ</sequence>
<evidence type="ECO:0000256" key="7">
    <source>
        <dbReference type="ARBA" id="ARBA00022898"/>
    </source>
</evidence>
<dbReference type="PANTHER" id="PTHR43643:SF3">
    <property type="entry name" value="HISTIDINOL-PHOSPHATE AMINOTRANSFERASE"/>
    <property type="match status" value="1"/>
</dbReference>
<evidence type="ECO:0000256" key="1">
    <source>
        <dbReference type="ARBA" id="ARBA00001933"/>
    </source>
</evidence>
<evidence type="ECO:0000256" key="3">
    <source>
        <dbReference type="ARBA" id="ARBA00007970"/>
    </source>
</evidence>
<dbReference type="Pfam" id="PF00155">
    <property type="entry name" value="Aminotran_1_2"/>
    <property type="match status" value="1"/>
</dbReference>
<name>A0ABM8ZS13_9VIBR</name>